<dbReference type="AlphaFoldDB" id="A0A2W7I737"/>
<protein>
    <submittedName>
        <fullName evidence="1">Uncharacterized protein DUF1963</fullName>
    </submittedName>
</protein>
<organism evidence="1 2">
    <name type="scientific">Mesonia algae</name>
    <dbReference type="NCBI Taxonomy" id="213248"/>
    <lineage>
        <taxon>Bacteria</taxon>
        <taxon>Pseudomonadati</taxon>
        <taxon>Bacteroidota</taxon>
        <taxon>Flavobacteriia</taxon>
        <taxon>Flavobacteriales</taxon>
        <taxon>Flavobacteriaceae</taxon>
        <taxon>Mesonia</taxon>
    </lineage>
</organism>
<name>A0A2W7I737_9FLAO</name>
<dbReference type="Pfam" id="PF09234">
    <property type="entry name" value="DUF1963"/>
    <property type="match status" value="1"/>
</dbReference>
<gene>
    <name evidence="1" type="ORF">LX95_00786</name>
</gene>
<evidence type="ECO:0000313" key="1">
    <source>
        <dbReference type="EMBL" id="PZW42474.1"/>
    </source>
</evidence>
<dbReference type="Gene3D" id="2.30.320.10">
    <property type="entry name" value="YwqG-like"/>
    <property type="match status" value="1"/>
</dbReference>
<proteinExistence type="predicted"/>
<keyword evidence="2" id="KW-1185">Reference proteome</keyword>
<evidence type="ECO:0000313" key="2">
    <source>
        <dbReference type="Proteomes" id="UP000249542"/>
    </source>
</evidence>
<dbReference type="RefSeq" id="WP_111540132.1">
    <property type="nucleotide sequence ID" value="NZ_QKYV01000002.1"/>
</dbReference>
<dbReference type="Proteomes" id="UP000249542">
    <property type="component" value="Unassembled WGS sequence"/>
</dbReference>
<accession>A0A2W7I737</accession>
<dbReference type="SUPFAM" id="SSF103032">
    <property type="entry name" value="Hypothetical protein YwqG"/>
    <property type="match status" value="1"/>
</dbReference>
<dbReference type="EMBL" id="QKYV01000002">
    <property type="protein sequence ID" value="PZW42474.1"/>
    <property type="molecule type" value="Genomic_DNA"/>
</dbReference>
<sequence>MTVEDLKNKISKPITKFTTGGFRPKNTIEESWIGKVFAYHENEDIPLDKNGDQMLPLAQFYLPNLPYLHPNLKNTKLITVFVSAEWPECFEPMGDNWVIREYENLDTIQIKNLENPNSFINAFPLQAELDENDFPLWDGGGLSMEDENEVLRLENEGIIEDYFDITDHIYDHKIGGYPSFCQSGIGDAEGFGEGFQFVFQIVSDYKANFNVVDGGSLMFAKNNDTNQWSLYYDFY</sequence>
<reference evidence="1 2" key="1">
    <citation type="submission" date="2018-06" db="EMBL/GenBank/DDBJ databases">
        <title>Genomic Encyclopedia of Archaeal and Bacterial Type Strains, Phase II (KMG-II): from individual species to whole genera.</title>
        <authorList>
            <person name="Goeker M."/>
        </authorList>
    </citation>
    <scope>NUCLEOTIDE SEQUENCE [LARGE SCALE GENOMIC DNA]</scope>
    <source>
        <strain evidence="1 2">DSM 15361</strain>
    </source>
</reference>
<dbReference type="InterPro" id="IPR015315">
    <property type="entry name" value="DUF1963"/>
</dbReference>
<comment type="caution">
    <text evidence="1">The sequence shown here is derived from an EMBL/GenBank/DDBJ whole genome shotgun (WGS) entry which is preliminary data.</text>
</comment>
<dbReference type="InterPro" id="IPR035948">
    <property type="entry name" value="YwqG-like_sf"/>
</dbReference>